<organism evidence="1 2">
    <name type="scientific">Gossypium arboreum</name>
    <name type="common">Tree cotton</name>
    <name type="synonym">Gossypium nanking</name>
    <dbReference type="NCBI Taxonomy" id="29729"/>
    <lineage>
        <taxon>Eukaryota</taxon>
        <taxon>Viridiplantae</taxon>
        <taxon>Streptophyta</taxon>
        <taxon>Embryophyta</taxon>
        <taxon>Tracheophyta</taxon>
        <taxon>Spermatophyta</taxon>
        <taxon>Magnoliopsida</taxon>
        <taxon>eudicotyledons</taxon>
        <taxon>Gunneridae</taxon>
        <taxon>Pentapetalae</taxon>
        <taxon>rosids</taxon>
        <taxon>malvids</taxon>
        <taxon>Malvales</taxon>
        <taxon>Malvaceae</taxon>
        <taxon>Malvoideae</taxon>
        <taxon>Gossypium</taxon>
    </lineage>
</organism>
<gene>
    <name evidence="1" type="ORF">F383_17562</name>
</gene>
<evidence type="ECO:0000313" key="1">
    <source>
        <dbReference type="EMBL" id="KHG14585.1"/>
    </source>
</evidence>
<protein>
    <submittedName>
        <fullName evidence="1">Uncharacterized protein</fullName>
    </submittedName>
</protein>
<accession>A0A0B0NNZ8</accession>
<dbReference type="EMBL" id="KN401853">
    <property type="protein sequence ID" value="KHG14585.1"/>
    <property type="molecule type" value="Genomic_DNA"/>
</dbReference>
<name>A0A0B0NNZ8_GOSAR</name>
<keyword evidence="2" id="KW-1185">Reference proteome</keyword>
<dbReference type="AlphaFoldDB" id="A0A0B0NNZ8"/>
<sequence length="55" mass="6378">MLQSVYTLQHDILFTSIHTISRQQQKRQKNPIHVILSIHSIILKANNKTNLLTIS</sequence>
<reference evidence="2" key="1">
    <citation type="submission" date="2014-09" db="EMBL/GenBank/DDBJ databases">
        <authorList>
            <person name="Mudge J."/>
            <person name="Ramaraj T."/>
            <person name="Lindquist I.E."/>
            <person name="Bharti A.K."/>
            <person name="Sundararajan A."/>
            <person name="Cameron C.T."/>
            <person name="Woodward J.E."/>
            <person name="May G.D."/>
            <person name="Brubaker C."/>
            <person name="Broadhvest J."/>
            <person name="Wilkins T.A."/>
        </authorList>
    </citation>
    <scope>NUCLEOTIDE SEQUENCE</scope>
    <source>
        <strain evidence="2">cv. AKA8401</strain>
    </source>
</reference>
<evidence type="ECO:0000313" key="2">
    <source>
        <dbReference type="Proteomes" id="UP000032142"/>
    </source>
</evidence>
<dbReference type="Proteomes" id="UP000032142">
    <property type="component" value="Unassembled WGS sequence"/>
</dbReference>
<proteinExistence type="predicted"/>